<dbReference type="Proteomes" id="UP001295469">
    <property type="component" value="Chromosome C09"/>
</dbReference>
<name>A0A816IZ33_BRANA</name>
<organism evidence="1">
    <name type="scientific">Brassica napus</name>
    <name type="common">Rape</name>
    <dbReference type="NCBI Taxonomy" id="3708"/>
    <lineage>
        <taxon>Eukaryota</taxon>
        <taxon>Viridiplantae</taxon>
        <taxon>Streptophyta</taxon>
        <taxon>Embryophyta</taxon>
        <taxon>Tracheophyta</taxon>
        <taxon>Spermatophyta</taxon>
        <taxon>Magnoliopsida</taxon>
        <taxon>eudicotyledons</taxon>
        <taxon>Gunneridae</taxon>
        <taxon>Pentapetalae</taxon>
        <taxon>rosids</taxon>
        <taxon>malvids</taxon>
        <taxon>Brassicales</taxon>
        <taxon>Brassicaceae</taxon>
        <taxon>Brassiceae</taxon>
        <taxon>Brassica</taxon>
    </lineage>
</organism>
<sequence>MANSKALFSDLKAGKRLSIAEARLLRFSEARNVKRPSRFRLVAVSDNYLKELSPHFEEGIQIPGAKVGYSEY</sequence>
<gene>
    <name evidence="1" type="ORF">DARMORV10_C09P32270.1</name>
</gene>
<dbReference type="AlphaFoldDB" id="A0A816IZ33"/>
<accession>A0A816IZ33</accession>
<reference evidence="1" key="1">
    <citation type="submission" date="2021-01" db="EMBL/GenBank/DDBJ databases">
        <authorList>
            <consortium name="Genoscope - CEA"/>
            <person name="William W."/>
        </authorList>
    </citation>
    <scope>NUCLEOTIDE SEQUENCE</scope>
</reference>
<dbReference type="EMBL" id="HG994373">
    <property type="protein sequence ID" value="CAF1740104.1"/>
    <property type="molecule type" value="Genomic_DNA"/>
</dbReference>
<proteinExistence type="predicted"/>
<evidence type="ECO:0000313" key="1">
    <source>
        <dbReference type="EMBL" id="CAF1740104.1"/>
    </source>
</evidence>
<protein>
    <submittedName>
        <fullName evidence="1">(rape) hypothetical protein</fullName>
    </submittedName>
</protein>